<comment type="subcellular location">
    <subcellularLocation>
        <location evidence="1">Cytoplasmic vesicle membrane</location>
    </subcellularLocation>
    <subcellularLocation>
        <location evidence="16">Endomembrane system</location>
        <topology evidence="16">Single-pass type I membrane protein</topology>
    </subcellularLocation>
    <subcellularLocation>
        <location evidence="13">Late endosome membrane</location>
        <topology evidence="13">Single-pass membrane protein</topology>
    </subcellularLocation>
    <subcellularLocation>
        <location evidence="2">Lysosome membrane</location>
    </subcellularLocation>
</comment>
<keyword evidence="8" id="KW-0805">Transcription regulation</keyword>
<evidence type="ECO:0000313" key="19">
    <source>
        <dbReference type="EnsemblMetazoa" id="XP_019763092.1"/>
    </source>
</evidence>
<dbReference type="EnsemblMetazoa" id="XM_019907533.1">
    <property type="protein sequence ID" value="XP_019763092.1"/>
    <property type="gene ID" value="LOC109539646"/>
</dbReference>
<evidence type="ECO:0000256" key="9">
    <source>
        <dbReference type="ARBA" id="ARBA00023136"/>
    </source>
</evidence>
<reference evidence="20" key="1">
    <citation type="journal article" date="2013" name="Genome Biol.">
        <title>Draft genome of the mountain pine beetle, Dendroctonus ponderosae Hopkins, a major forest pest.</title>
        <authorList>
            <person name="Keeling C.I."/>
            <person name="Yuen M.M."/>
            <person name="Liao N.Y."/>
            <person name="Docking T.R."/>
            <person name="Chan S.K."/>
            <person name="Taylor G.A."/>
            <person name="Palmquist D.L."/>
            <person name="Jackman S.D."/>
            <person name="Nguyen A."/>
            <person name="Li M."/>
            <person name="Henderson H."/>
            <person name="Janes J.K."/>
            <person name="Zhao Y."/>
            <person name="Pandoh P."/>
            <person name="Moore R."/>
            <person name="Sperling F.A."/>
            <person name="Huber D.P."/>
            <person name="Birol I."/>
            <person name="Jones S.J."/>
            <person name="Bohlmann J."/>
        </authorList>
    </citation>
    <scope>NUCLEOTIDE SEQUENCE</scope>
</reference>
<evidence type="ECO:0000256" key="3">
    <source>
        <dbReference type="ARBA" id="ARBA00006655"/>
    </source>
</evidence>
<evidence type="ECO:0000256" key="10">
    <source>
        <dbReference type="ARBA" id="ARBA00023163"/>
    </source>
</evidence>
<keyword evidence="9 18" id="KW-0472">Membrane</keyword>
<name>A0AAR5PQ83_DENPD</name>
<feature type="region of interest" description="Disordered" evidence="17">
    <location>
        <begin position="274"/>
        <end position="301"/>
    </location>
</feature>
<evidence type="ECO:0000256" key="8">
    <source>
        <dbReference type="ARBA" id="ARBA00023015"/>
    </source>
</evidence>
<protein>
    <recommendedName>
        <fullName evidence="14">WW domain binding protein VOPP1</fullName>
    </recommendedName>
    <alternativeName>
        <fullName evidence="15">Vesicular, overexpressed in cancer, prosurvival protein 1</fullName>
    </alternativeName>
</protein>
<evidence type="ECO:0000313" key="20">
    <source>
        <dbReference type="Proteomes" id="UP000019118"/>
    </source>
</evidence>
<feature type="region of interest" description="Disordered" evidence="17">
    <location>
        <begin position="210"/>
        <end position="258"/>
    </location>
</feature>
<evidence type="ECO:0000256" key="13">
    <source>
        <dbReference type="ARBA" id="ARBA00035628"/>
    </source>
</evidence>
<evidence type="ECO:0000256" key="1">
    <source>
        <dbReference type="ARBA" id="ARBA00004156"/>
    </source>
</evidence>
<sequence>MTTQLTPNKCNDGHYSCYPPKECCKQGCCFLVGPSYARPPSVQTGNMFANPLFLGHWYFWLAVTATIAGILCACSLWRKHSQGGLCCRTGSSQNRSCSEPDSIGSCYAPPQYSSCNNFHAAPPPYSEVTSKPDMYPLVISYNAEPVIKNNNTSTGYIIQYFRSFIRPIGSLSATSTNDSISSSYLCNAVNEANNIVPPTYSNVASLEELVVDSPPHPSPSGSERRLPRSASSVSSAPTEYHQVIQHSPSASLQPKPPSTPLTPIAAVHLRPPIPATNQNSSNTTNLGSVTMKPSREESKLVSKTLLASTVISPPTTRERPVLRTRRPLLQRSQDSTEDEELFSALLNLSICAPHSGEPAHPQATTILHDLGVTNSMTGSDISSLANLGTPDSPPRATSPTVEMRELLDKIQQLPVQKSPNPPATSGSTHSRAYFHRVRAKTLYMPLGDVQTVNSGNASQSKAIPSVFSKRWLSRSAPCTPCGPIAPPFPSGRNSHRGSKTRVSDGSPLLKQHAEEADEDSHRDVFL</sequence>
<feature type="transmembrane region" description="Helical" evidence="18">
    <location>
        <begin position="57"/>
        <end position="77"/>
    </location>
</feature>
<dbReference type="AlphaFoldDB" id="A0AAR5PQ83"/>
<evidence type="ECO:0000256" key="14">
    <source>
        <dbReference type="ARBA" id="ARBA00035708"/>
    </source>
</evidence>
<evidence type="ECO:0000256" key="15">
    <source>
        <dbReference type="ARBA" id="ARBA00035715"/>
    </source>
</evidence>
<evidence type="ECO:0000256" key="18">
    <source>
        <dbReference type="SAM" id="Phobius"/>
    </source>
</evidence>
<feature type="compositionally biased region" description="Polar residues" evidence="17">
    <location>
        <begin position="413"/>
        <end position="430"/>
    </location>
</feature>
<dbReference type="GO" id="GO:0031902">
    <property type="term" value="C:late endosome membrane"/>
    <property type="evidence" value="ECO:0007669"/>
    <property type="project" value="UniProtKB-SubCell"/>
</dbReference>
<evidence type="ECO:0000256" key="5">
    <source>
        <dbReference type="ARBA" id="ARBA00022729"/>
    </source>
</evidence>
<evidence type="ECO:0000256" key="2">
    <source>
        <dbReference type="ARBA" id="ARBA00004656"/>
    </source>
</evidence>
<feature type="region of interest" description="Disordered" evidence="17">
    <location>
        <begin position="483"/>
        <end position="526"/>
    </location>
</feature>
<feature type="compositionally biased region" description="Polar residues" evidence="17">
    <location>
        <begin position="275"/>
        <end position="288"/>
    </location>
</feature>
<proteinExistence type="inferred from homology"/>
<dbReference type="InterPro" id="IPR026229">
    <property type="entry name" value="VOPP1"/>
</dbReference>
<evidence type="ECO:0000256" key="16">
    <source>
        <dbReference type="ARBA" id="ARBA00046288"/>
    </source>
</evidence>
<feature type="compositionally biased region" description="Basic and acidic residues" evidence="17">
    <location>
        <begin position="511"/>
        <end position="526"/>
    </location>
</feature>
<dbReference type="PANTHER" id="PTHR14971:SF2">
    <property type="entry name" value="VESICULAR, OVEREXPRESSED IN CANCER, PROSURVIVAL PROTEIN 1"/>
    <property type="match status" value="1"/>
</dbReference>
<evidence type="ECO:0000256" key="6">
    <source>
        <dbReference type="ARBA" id="ARBA00022753"/>
    </source>
</evidence>
<reference evidence="19" key="2">
    <citation type="submission" date="2024-08" db="UniProtKB">
        <authorList>
            <consortium name="EnsemblMetazoa"/>
        </authorList>
    </citation>
    <scope>IDENTIFICATION</scope>
</reference>
<dbReference type="GO" id="GO:0005765">
    <property type="term" value="C:lysosomal membrane"/>
    <property type="evidence" value="ECO:0007669"/>
    <property type="project" value="UniProtKB-SubCell"/>
</dbReference>
<keyword evidence="11" id="KW-0458">Lysosome</keyword>
<keyword evidence="10" id="KW-0804">Transcription</keyword>
<keyword evidence="5" id="KW-0732">Signal</keyword>
<keyword evidence="7 18" id="KW-1133">Transmembrane helix</keyword>
<keyword evidence="4 18" id="KW-0812">Transmembrane</keyword>
<evidence type="ECO:0000256" key="12">
    <source>
        <dbReference type="ARBA" id="ARBA00023329"/>
    </source>
</evidence>
<evidence type="ECO:0000256" key="11">
    <source>
        <dbReference type="ARBA" id="ARBA00023228"/>
    </source>
</evidence>
<keyword evidence="6" id="KW-0967">Endosome</keyword>
<keyword evidence="20" id="KW-1185">Reference proteome</keyword>
<evidence type="ECO:0000256" key="7">
    <source>
        <dbReference type="ARBA" id="ARBA00022989"/>
    </source>
</evidence>
<dbReference type="Proteomes" id="UP000019118">
    <property type="component" value="Unassembled WGS sequence"/>
</dbReference>
<dbReference type="PANTHER" id="PTHR14971">
    <property type="entry name" value="VESICULAR, OVEREXPRESSED IN CANCER, PROSURVIVAL PROTEIN 1"/>
    <property type="match status" value="1"/>
</dbReference>
<comment type="similarity">
    <text evidence="3">Belongs to the VOPP1/ECOP family.</text>
</comment>
<accession>A0AAR5PQ83</accession>
<evidence type="ECO:0000256" key="17">
    <source>
        <dbReference type="SAM" id="MobiDB-lite"/>
    </source>
</evidence>
<organism evidence="19 20">
    <name type="scientific">Dendroctonus ponderosae</name>
    <name type="common">Mountain pine beetle</name>
    <dbReference type="NCBI Taxonomy" id="77166"/>
    <lineage>
        <taxon>Eukaryota</taxon>
        <taxon>Metazoa</taxon>
        <taxon>Ecdysozoa</taxon>
        <taxon>Arthropoda</taxon>
        <taxon>Hexapoda</taxon>
        <taxon>Insecta</taxon>
        <taxon>Pterygota</taxon>
        <taxon>Neoptera</taxon>
        <taxon>Endopterygota</taxon>
        <taxon>Coleoptera</taxon>
        <taxon>Polyphaga</taxon>
        <taxon>Cucujiformia</taxon>
        <taxon>Curculionidae</taxon>
        <taxon>Scolytinae</taxon>
        <taxon>Dendroctonus</taxon>
    </lineage>
</organism>
<keyword evidence="12" id="KW-0968">Cytoplasmic vesicle</keyword>
<feature type="region of interest" description="Disordered" evidence="17">
    <location>
        <begin position="412"/>
        <end position="431"/>
    </location>
</feature>
<evidence type="ECO:0000256" key="4">
    <source>
        <dbReference type="ARBA" id="ARBA00022692"/>
    </source>
</evidence>